<feature type="transmembrane region" description="Helical" evidence="12">
    <location>
        <begin position="163"/>
        <end position="182"/>
    </location>
</feature>
<comment type="similarity">
    <text evidence="2">Belongs to the otopetrin family.</text>
</comment>
<evidence type="ECO:0000256" key="2">
    <source>
        <dbReference type="ARBA" id="ARBA00006513"/>
    </source>
</evidence>
<sequence length="1033" mass="116640">MIPRLSTTNRQQSLETEYYHGDSMAPKKNRQNDRQAICFLYAASVVAASLSIAVASMKYSDTNDQRSVTAKWGQPLFESSLYATSCLILLTMAGFFECHRGQTFEAVHRGKGPVPFSVKFSVKGEKVNLYLRLGLAMFGVMSIAHVAVKFAEDTREKRNDFLLYLKSILEMAFFALQTLFILRYHRLVILRHNEVMGAGLVHLLTTNLCMWADISVGKIDKTLSVGGHKIGSLALVESNGATNLVNPYNHSQYAKSHLDEEGFFGVSFYLLPTVSEYCLLAAALLYEITVRIGQPSFIEIEKVKDGKSHKNKFHECRGCITSAGSWFSILTVTVVVALTIGTLATPKPPYTQQNYWKSITILAEEATLCAFGLGFVVTAIYQTRKLKFSIATRQSHVEEFLLYTAFFFSSNYTISTIILAMDLKERGESLHRTESFLILVRCILKALELLQIVVQTYMIQDCFHRCSDKLTHQIIKPGRQSIVALLGINLALWIQQSFQLKNADIIFLLPNEKDSYGWILFVVTMPISLFYRYHCTVCLSQCFNKLYEDETQRFEEIWRYRVDPLTDMVIPAVDTFCMYDHTETNGRSSRDHKSSDDSITSARTKRMGIFLKHKPWKTVDIPDEQHSPTHVEILMVQDGEHEPCNHEIPNLQTVSSKLDSNHSPEEKYLTDEINVPVMQLNDSSYAVTDDIEQTNIQNNQWTISSLHNNLCVPEEVLRKRASNVNLDTSDKGGDSKRQTEIGFNGKATLPRRKRLSLPMVSSKGTFNSLPVQAKDDRSSKPTNWLKSPRHSLSKHTTGAQPIRRRRTLRNLETAKYRVLAAELAHRMVIERGTSACTPEGQVHGTGVTVPSDSILPSMSGDFNYSTIAAAQNVNKPLLNSKHLFTLNDKPEYKTDFRLVQAMNETAAITIAPVESRVLSNLSTPKLLISEEDTSEQITCRQRIRRSLFLSPISARKFPPKPEGFLSPTSDQADQQPMHKSGSWSFSRSIGGSGLRNILQSTDKKPTESRREFKGLEVKPSNRRLSERDIPDDE</sequence>
<evidence type="ECO:0000256" key="11">
    <source>
        <dbReference type="SAM" id="MobiDB-lite"/>
    </source>
</evidence>
<keyword evidence="4" id="KW-1003">Cell membrane</keyword>
<proteinExistence type="inferred from homology"/>
<dbReference type="Proteomes" id="UP000308267">
    <property type="component" value="Unassembled WGS sequence"/>
</dbReference>
<evidence type="ECO:0000256" key="7">
    <source>
        <dbReference type="ARBA" id="ARBA00022989"/>
    </source>
</evidence>
<dbReference type="OrthoDB" id="6429739at2759"/>
<reference evidence="13 14" key="1">
    <citation type="journal article" date="2019" name="BMC Genomics">
        <title>New insights from Opisthorchis felineus genome: update on genomics of the epidemiologically important liver flukes.</title>
        <authorList>
            <person name="Ershov N.I."/>
            <person name="Mordvinov V.A."/>
            <person name="Prokhortchouk E.B."/>
            <person name="Pakharukova M.Y."/>
            <person name="Gunbin K.V."/>
            <person name="Ustyantsev K."/>
            <person name="Genaev M.A."/>
            <person name="Blinov A.G."/>
            <person name="Mazur A."/>
            <person name="Boulygina E."/>
            <person name="Tsygankova S."/>
            <person name="Khrameeva E."/>
            <person name="Chekanov N."/>
            <person name="Fan G."/>
            <person name="Xiao A."/>
            <person name="Zhang H."/>
            <person name="Xu X."/>
            <person name="Yang H."/>
            <person name="Solovyev V."/>
            <person name="Lee S.M."/>
            <person name="Liu X."/>
            <person name="Afonnikov D.A."/>
            <person name="Skryabin K.G."/>
        </authorList>
    </citation>
    <scope>NUCLEOTIDE SEQUENCE [LARGE SCALE GENOMIC DNA]</scope>
    <source>
        <strain evidence="13">AK-0245</strain>
        <tissue evidence="13">Whole organism</tissue>
    </source>
</reference>
<dbReference type="GO" id="GO:0015252">
    <property type="term" value="F:proton channel activity"/>
    <property type="evidence" value="ECO:0007669"/>
    <property type="project" value="InterPro"/>
</dbReference>
<dbReference type="GO" id="GO:0005886">
    <property type="term" value="C:plasma membrane"/>
    <property type="evidence" value="ECO:0007669"/>
    <property type="project" value="UniProtKB-SubCell"/>
</dbReference>
<comment type="subcellular location">
    <subcellularLocation>
        <location evidence="1">Cell membrane</location>
        <topology evidence="1">Multi-pass membrane protein</topology>
    </subcellularLocation>
</comment>
<keyword evidence="10" id="KW-0407">Ion channel</keyword>
<keyword evidence="5 12" id="KW-0812">Transmembrane</keyword>
<keyword evidence="3" id="KW-0813">Transport</keyword>
<keyword evidence="14" id="KW-1185">Reference proteome</keyword>
<organism evidence="13 14">
    <name type="scientific">Opisthorchis felineus</name>
    <dbReference type="NCBI Taxonomy" id="147828"/>
    <lineage>
        <taxon>Eukaryota</taxon>
        <taxon>Metazoa</taxon>
        <taxon>Spiralia</taxon>
        <taxon>Lophotrochozoa</taxon>
        <taxon>Platyhelminthes</taxon>
        <taxon>Trematoda</taxon>
        <taxon>Digenea</taxon>
        <taxon>Opisthorchiida</taxon>
        <taxon>Opisthorchiata</taxon>
        <taxon>Opisthorchiidae</taxon>
        <taxon>Opisthorchis</taxon>
    </lineage>
</organism>
<dbReference type="PANTHER" id="PTHR21522:SF32">
    <property type="entry name" value="OTOPETRIN-2"/>
    <property type="match status" value="1"/>
</dbReference>
<feature type="region of interest" description="Disordered" evidence="11">
    <location>
        <begin position="727"/>
        <end position="801"/>
    </location>
</feature>
<keyword evidence="7 12" id="KW-1133">Transmembrane helix</keyword>
<evidence type="ECO:0000256" key="10">
    <source>
        <dbReference type="ARBA" id="ARBA00023303"/>
    </source>
</evidence>
<feature type="compositionally biased region" description="Basic and acidic residues" evidence="11">
    <location>
        <begin position="1001"/>
        <end position="1016"/>
    </location>
</feature>
<protein>
    <recommendedName>
        <fullName evidence="15">Otopetrin</fullName>
    </recommendedName>
</protein>
<keyword evidence="6" id="KW-0375">Hydrogen ion transport</keyword>
<feature type="compositionally biased region" description="Basic and acidic residues" evidence="11">
    <location>
        <begin position="1023"/>
        <end position="1033"/>
    </location>
</feature>
<feature type="transmembrane region" description="Helical" evidence="12">
    <location>
        <begin position="400"/>
        <end position="421"/>
    </location>
</feature>
<name>A0A4S2LSA3_OPIFE</name>
<dbReference type="EMBL" id="SJOL01006465">
    <property type="protein sequence ID" value="TGZ66156.1"/>
    <property type="molecule type" value="Genomic_DNA"/>
</dbReference>
<evidence type="ECO:0008006" key="15">
    <source>
        <dbReference type="Google" id="ProtNLM"/>
    </source>
</evidence>
<feature type="transmembrane region" description="Helical" evidence="12">
    <location>
        <begin position="129"/>
        <end position="151"/>
    </location>
</feature>
<comment type="caution">
    <text evidence="13">The sequence shown here is derived from an EMBL/GenBank/DDBJ whole genome shotgun (WGS) entry which is preliminary data.</text>
</comment>
<evidence type="ECO:0000256" key="9">
    <source>
        <dbReference type="ARBA" id="ARBA00023136"/>
    </source>
</evidence>
<feature type="compositionally biased region" description="Basic and acidic residues" evidence="11">
    <location>
        <begin position="728"/>
        <end position="739"/>
    </location>
</feature>
<feature type="transmembrane region" description="Helical" evidence="12">
    <location>
        <begin position="319"/>
        <end position="343"/>
    </location>
</feature>
<evidence type="ECO:0000256" key="12">
    <source>
        <dbReference type="SAM" id="Phobius"/>
    </source>
</evidence>
<keyword evidence="9 12" id="KW-0472">Membrane</keyword>
<dbReference type="PANTHER" id="PTHR21522">
    <property type="entry name" value="PROTON CHANNEL OTOP"/>
    <property type="match status" value="1"/>
</dbReference>
<gene>
    <name evidence="13" type="ORF">CRM22_005503</name>
</gene>
<evidence type="ECO:0000256" key="8">
    <source>
        <dbReference type="ARBA" id="ARBA00023065"/>
    </source>
</evidence>
<evidence type="ECO:0000313" key="14">
    <source>
        <dbReference type="Proteomes" id="UP000308267"/>
    </source>
</evidence>
<accession>A0A4S2LSA3</accession>
<evidence type="ECO:0000256" key="1">
    <source>
        <dbReference type="ARBA" id="ARBA00004651"/>
    </source>
</evidence>
<dbReference type="AlphaFoldDB" id="A0A4S2LSA3"/>
<feature type="region of interest" description="Disordered" evidence="11">
    <location>
        <begin position="954"/>
        <end position="1033"/>
    </location>
</feature>
<dbReference type="InterPro" id="IPR004878">
    <property type="entry name" value="Otopetrin"/>
</dbReference>
<evidence type="ECO:0000256" key="3">
    <source>
        <dbReference type="ARBA" id="ARBA00022448"/>
    </source>
</evidence>
<evidence type="ECO:0000256" key="5">
    <source>
        <dbReference type="ARBA" id="ARBA00022692"/>
    </source>
</evidence>
<feature type="transmembrane region" description="Helical" evidence="12">
    <location>
        <begin position="355"/>
        <end position="380"/>
    </location>
</feature>
<evidence type="ECO:0000256" key="4">
    <source>
        <dbReference type="ARBA" id="ARBA00022475"/>
    </source>
</evidence>
<evidence type="ECO:0000256" key="6">
    <source>
        <dbReference type="ARBA" id="ARBA00022781"/>
    </source>
</evidence>
<dbReference type="Pfam" id="PF03189">
    <property type="entry name" value="Otopetrin"/>
    <property type="match status" value="2"/>
</dbReference>
<evidence type="ECO:0000313" key="13">
    <source>
        <dbReference type="EMBL" id="TGZ66156.1"/>
    </source>
</evidence>
<feature type="transmembrane region" description="Helical" evidence="12">
    <location>
        <begin position="79"/>
        <end position="96"/>
    </location>
</feature>
<keyword evidence="8" id="KW-0406">Ion transport</keyword>
<feature type="transmembrane region" description="Helical" evidence="12">
    <location>
        <begin position="36"/>
        <end position="59"/>
    </location>
</feature>